<dbReference type="InterPro" id="IPR036217">
    <property type="entry name" value="MethylDNA_cys_MeTrfase_DNAb"/>
</dbReference>
<evidence type="ECO:0000256" key="8">
    <source>
        <dbReference type="ARBA" id="ARBA00049348"/>
    </source>
</evidence>
<dbReference type="EMBL" id="VFON01000001">
    <property type="protein sequence ID" value="TQL43948.1"/>
    <property type="molecule type" value="Genomic_DNA"/>
</dbReference>
<dbReference type="InterPro" id="IPR023546">
    <property type="entry name" value="MGMT"/>
</dbReference>
<dbReference type="InterPro" id="IPR014048">
    <property type="entry name" value="MethylDNA_cys_MeTrfase_DNA-bd"/>
</dbReference>
<dbReference type="Gene3D" id="3.30.160.70">
    <property type="entry name" value="Methylated DNA-protein cysteine methyltransferase domain"/>
    <property type="match status" value="1"/>
</dbReference>
<dbReference type="Pfam" id="PF02870">
    <property type="entry name" value="Methyltransf_1N"/>
    <property type="match status" value="1"/>
</dbReference>
<dbReference type="InterPro" id="IPR036631">
    <property type="entry name" value="MGMT_N_sf"/>
</dbReference>
<evidence type="ECO:0000256" key="4">
    <source>
        <dbReference type="ARBA" id="ARBA00022603"/>
    </source>
</evidence>
<dbReference type="STRING" id="55969.SD72_08005"/>
<dbReference type="FunFam" id="1.10.10.10:FF:000214">
    <property type="entry name" value="Methylated-DNA--protein-cysteine methyltransferase"/>
    <property type="match status" value="1"/>
</dbReference>
<reference evidence="12 13" key="1">
    <citation type="submission" date="2019-06" db="EMBL/GenBank/DDBJ databases">
        <title>Sequencing the genomes of 1000 actinobacteria strains.</title>
        <authorList>
            <person name="Klenk H.-P."/>
        </authorList>
    </citation>
    <scope>NUCLEOTIDE SEQUENCE [LARGE SCALE GENOMIC DNA]</scope>
    <source>
        <strain evidence="12 13">DSM 8803</strain>
    </source>
</reference>
<evidence type="ECO:0000259" key="11">
    <source>
        <dbReference type="Pfam" id="PF02870"/>
    </source>
</evidence>
<dbReference type="InterPro" id="IPR008332">
    <property type="entry name" value="MethylG_MeTrfase_N"/>
</dbReference>
<protein>
    <recommendedName>
        <fullName evidence="9">Methylated-DNA--protein-cysteine methyltransferase</fullName>
        <ecNumber evidence="9">2.1.1.63</ecNumber>
    </recommendedName>
    <alternativeName>
        <fullName evidence="9">6-O-methylguanine-DNA methyltransferase</fullName>
        <shortName evidence="9">MGMT</shortName>
    </alternativeName>
    <alternativeName>
        <fullName evidence="9">O-6-methylguanine-DNA-alkyltransferase</fullName>
    </alternativeName>
</protein>
<feature type="domain" description="Methylguanine DNA methyltransferase ribonuclease-like" evidence="11">
    <location>
        <begin position="4"/>
        <end position="77"/>
    </location>
</feature>
<keyword evidence="6 9" id="KW-0227">DNA damage</keyword>
<evidence type="ECO:0000256" key="9">
    <source>
        <dbReference type="HAMAP-Rule" id="MF_00772"/>
    </source>
</evidence>
<comment type="caution">
    <text evidence="12">The sequence shown here is derived from an EMBL/GenBank/DDBJ whole genome shotgun (WGS) entry which is preliminary data.</text>
</comment>
<evidence type="ECO:0000259" key="10">
    <source>
        <dbReference type="Pfam" id="PF01035"/>
    </source>
</evidence>
<accession>A0A542Y774</accession>
<evidence type="ECO:0000256" key="3">
    <source>
        <dbReference type="ARBA" id="ARBA00022490"/>
    </source>
</evidence>
<comment type="catalytic activity">
    <reaction evidence="1 9">
        <text>a 4-O-methyl-thymidine in DNA + L-cysteinyl-[protein] = a thymidine in DNA + S-methyl-L-cysteinyl-[protein]</text>
        <dbReference type="Rhea" id="RHEA:53428"/>
        <dbReference type="Rhea" id="RHEA-COMP:10131"/>
        <dbReference type="Rhea" id="RHEA-COMP:10132"/>
        <dbReference type="Rhea" id="RHEA-COMP:13555"/>
        <dbReference type="Rhea" id="RHEA-COMP:13556"/>
        <dbReference type="ChEBI" id="CHEBI:29950"/>
        <dbReference type="ChEBI" id="CHEBI:82612"/>
        <dbReference type="ChEBI" id="CHEBI:137386"/>
        <dbReference type="ChEBI" id="CHEBI:137387"/>
        <dbReference type="EC" id="2.1.1.63"/>
    </reaction>
</comment>
<keyword evidence="13" id="KW-1185">Reference proteome</keyword>
<dbReference type="SUPFAM" id="SSF46767">
    <property type="entry name" value="Methylated DNA-protein cysteine methyltransferase, C-terminal domain"/>
    <property type="match status" value="1"/>
</dbReference>
<dbReference type="CDD" id="cd06445">
    <property type="entry name" value="ATase"/>
    <property type="match status" value="1"/>
</dbReference>
<dbReference type="PROSITE" id="PS00374">
    <property type="entry name" value="MGMT"/>
    <property type="match status" value="1"/>
</dbReference>
<dbReference type="Pfam" id="PF01035">
    <property type="entry name" value="DNA_binding_1"/>
    <property type="match status" value="1"/>
</dbReference>
<dbReference type="SUPFAM" id="SSF53155">
    <property type="entry name" value="Methylated DNA-protein cysteine methyltransferase domain"/>
    <property type="match status" value="1"/>
</dbReference>
<sequence length="171" mass="18412">MTTRHGTFATSLGDLLFVAEGEAITGVYFPGHRYPPDPEQVGDDLGAEPGDTVLAEAARQLREYLRGERTQFDVTLAPAGDEFSQQVWALLQAIPFGATTTYGELALRLGNRALAQRVGQAVGHNPVSIIIPCHRVLGADGSLTGFAGGLDRKRELLRLEEPEPAEAGRLF</sequence>
<dbReference type="AlphaFoldDB" id="A0A542Y774"/>
<dbReference type="InterPro" id="IPR001497">
    <property type="entry name" value="MethylDNA_cys_MeTrfase_AS"/>
</dbReference>
<organism evidence="12 13">
    <name type="scientific">Leucobacter komagatae</name>
    <dbReference type="NCBI Taxonomy" id="55969"/>
    <lineage>
        <taxon>Bacteria</taxon>
        <taxon>Bacillati</taxon>
        <taxon>Actinomycetota</taxon>
        <taxon>Actinomycetes</taxon>
        <taxon>Micrococcales</taxon>
        <taxon>Microbacteriaceae</taxon>
        <taxon>Leucobacter</taxon>
    </lineage>
</organism>
<evidence type="ECO:0000256" key="7">
    <source>
        <dbReference type="ARBA" id="ARBA00023204"/>
    </source>
</evidence>
<evidence type="ECO:0000313" key="13">
    <source>
        <dbReference type="Proteomes" id="UP000319094"/>
    </source>
</evidence>
<dbReference type="RefSeq" id="WP_141887190.1">
    <property type="nucleotide sequence ID" value="NZ_BAAAUY010000001.1"/>
</dbReference>
<gene>
    <name evidence="12" type="ORF">FB468_1986</name>
</gene>
<dbReference type="EC" id="2.1.1.63" evidence="9"/>
<feature type="active site" description="Nucleophile; methyl group acceptor" evidence="9">
    <location>
        <position position="133"/>
    </location>
</feature>
<name>A0A542Y774_9MICO</name>
<keyword evidence="4 9" id="KW-0489">Methyltransferase</keyword>
<dbReference type="InterPro" id="IPR036388">
    <property type="entry name" value="WH-like_DNA-bd_sf"/>
</dbReference>
<dbReference type="GO" id="GO:0006307">
    <property type="term" value="P:DNA alkylation repair"/>
    <property type="evidence" value="ECO:0007669"/>
    <property type="project" value="UniProtKB-UniRule"/>
</dbReference>
<dbReference type="GO" id="GO:0003908">
    <property type="term" value="F:methylated-DNA-[protein]-cysteine S-methyltransferase activity"/>
    <property type="evidence" value="ECO:0007669"/>
    <property type="project" value="UniProtKB-UniRule"/>
</dbReference>
<feature type="domain" description="Methylated-DNA-[protein]-cysteine S-methyltransferase DNA binding" evidence="10">
    <location>
        <begin position="82"/>
        <end position="161"/>
    </location>
</feature>
<keyword evidence="7 9" id="KW-0234">DNA repair</keyword>
<dbReference type="OrthoDB" id="9802228at2"/>
<comment type="function">
    <text evidence="9">Involved in the cellular defense against the biological effects of O6-methylguanine (O6-MeG) and O4-methylthymine (O4-MeT) in DNA. Repairs the methylated nucleobase in DNA by stoichiometrically transferring the methyl group to a cysteine residue in the enzyme. This is a suicide reaction: the enzyme is irreversibly inactivated.</text>
</comment>
<comment type="similarity">
    <text evidence="2 9">Belongs to the MGMT family.</text>
</comment>
<keyword evidence="3 9" id="KW-0963">Cytoplasm</keyword>
<dbReference type="Gene3D" id="1.10.10.10">
    <property type="entry name" value="Winged helix-like DNA-binding domain superfamily/Winged helix DNA-binding domain"/>
    <property type="match status" value="1"/>
</dbReference>
<evidence type="ECO:0000256" key="5">
    <source>
        <dbReference type="ARBA" id="ARBA00022679"/>
    </source>
</evidence>
<evidence type="ECO:0000256" key="6">
    <source>
        <dbReference type="ARBA" id="ARBA00022763"/>
    </source>
</evidence>
<proteinExistence type="inferred from homology"/>
<evidence type="ECO:0000256" key="1">
    <source>
        <dbReference type="ARBA" id="ARBA00001286"/>
    </source>
</evidence>
<dbReference type="Proteomes" id="UP000319094">
    <property type="component" value="Unassembled WGS sequence"/>
</dbReference>
<evidence type="ECO:0000313" key="12">
    <source>
        <dbReference type="EMBL" id="TQL43948.1"/>
    </source>
</evidence>
<comment type="miscellaneous">
    <text evidence="9">This enzyme catalyzes only one turnover and therefore is not strictly catalytic. According to one definition, an enzyme is a biocatalyst that acts repeatedly and over many reaction cycles.</text>
</comment>
<dbReference type="GO" id="GO:0032259">
    <property type="term" value="P:methylation"/>
    <property type="evidence" value="ECO:0007669"/>
    <property type="project" value="UniProtKB-KW"/>
</dbReference>
<dbReference type="GO" id="GO:0005737">
    <property type="term" value="C:cytoplasm"/>
    <property type="evidence" value="ECO:0007669"/>
    <property type="project" value="UniProtKB-SubCell"/>
</dbReference>
<keyword evidence="5 9" id="KW-0808">Transferase</keyword>
<dbReference type="PANTHER" id="PTHR10815">
    <property type="entry name" value="METHYLATED-DNA--PROTEIN-CYSTEINE METHYLTRANSFERASE"/>
    <property type="match status" value="1"/>
</dbReference>
<evidence type="ECO:0000256" key="2">
    <source>
        <dbReference type="ARBA" id="ARBA00008711"/>
    </source>
</evidence>
<comment type="catalytic activity">
    <reaction evidence="8 9">
        <text>a 6-O-methyl-2'-deoxyguanosine in DNA + L-cysteinyl-[protein] = S-methyl-L-cysteinyl-[protein] + a 2'-deoxyguanosine in DNA</text>
        <dbReference type="Rhea" id="RHEA:24000"/>
        <dbReference type="Rhea" id="RHEA-COMP:10131"/>
        <dbReference type="Rhea" id="RHEA-COMP:10132"/>
        <dbReference type="Rhea" id="RHEA-COMP:11367"/>
        <dbReference type="Rhea" id="RHEA-COMP:11368"/>
        <dbReference type="ChEBI" id="CHEBI:29950"/>
        <dbReference type="ChEBI" id="CHEBI:82612"/>
        <dbReference type="ChEBI" id="CHEBI:85445"/>
        <dbReference type="ChEBI" id="CHEBI:85448"/>
        <dbReference type="EC" id="2.1.1.63"/>
    </reaction>
</comment>
<dbReference type="NCBIfam" id="TIGR00589">
    <property type="entry name" value="ogt"/>
    <property type="match status" value="1"/>
</dbReference>
<dbReference type="HAMAP" id="MF_00772">
    <property type="entry name" value="OGT"/>
    <property type="match status" value="1"/>
</dbReference>
<dbReference type="PANTHER" id="PTHR10815:SF5">
    <property type="entry name" value="METHYLATED-DNA--PROTEIN-CYSTEINE METHYLTRANSFERASE"/>
    <property type="match status" value="1"/>
</dbReference>
<comment type="subcellular location">
    <subcellularLocation>
        <location evidence="9">Cytoplasm</location>
    </subcellularLocation>
</comment>